<feature type="transmembrane region" description="Helical" evidence="6">
    <location>
        <begin position="307"/>
        <end position="331"/>
    </location>
</feature>
<feature type="transmembrane region" description="Helical" evidence="6">
    <location>
        <begin position="168"/>
        <end position="192"/>
    </location>
</feature>
<dbReference type="Gene3D" id="1.20.1250.20">
    <property type="entry name" value="MFS general substrate transporter like domains"/>
    <property type="match status" value="2"/>
</dbReference>
<protein>
    <recommendedName>
        <fullName evidence="9">Major facilitator superfamily (MFS) profile domain-containing protein</fullName>
    </recommendedName>
</protein>
<feature type="transmembrane region" description="Helical" evidence="6">
    <location>
        <begin position="469"/>
        <end position="493"/>
    </location>
</feature>
<accession>A0A9W9L5C5</accession>
<dbReference type="Pfam" id="PF07690">
    <property type="entry name" value="MFS_1"/>
    <property type="match status" value="1"/>
</dbReference>
<dbReference type="EMBL" id="JAPQKL010000003">
    <property type="protein sequence ID" value="KAJ5138211.1"/>
    <property type="molecule type" value="Genomic_DNA"/>
</dbReference>
<feature type="transmembrane region" description="Helical" evidence="6">
    <location>
        <begin position="67"/>
        <end position="84"/>
    </location>
</feature>
<dbReference type="GO" id="GO:0022857">
    <property type="term" value="F:transmembrane transporter activity"/>
    <property type="evidence" value="ECO:0007669"/>
    <property type="project" value="InterPro"/>
</dbReference>
<feature type="transmembrane region" description="Helical" evidence="6">
    <location>
        <begin position="372"/>
        <end position="391"/>
    </location>
</feature>
<evidence type="ECO:0000256" key="3">
    <source>
        <dbReference type="ARBA" id="ARBA00022692"/>
    </source>
</evidence>
<comment type="caution">
    <text evidence="7">The sequence shown here is derived from an EMBL/GenBank/DDBJ whole genome shotgun (WGS) entry which is preliminary data.</text>
</comment>
<sequence length="566" mass="62696">MFSAISERRKAIEAEGVYIGGFGFNGAVMPTKTADGKHDSTEDRIEQFNAAQQDWTPQEEAKLLRKLDLRILLPCCIIYFVAYLDRANLGNVKILQSKTPDSISSSLNLKGVDFNWAVSISYFTVTALLIPSTLVFKKYSAKIYFPTIMILWGAVVMAIAGVKSSAGLLVARFFLGIPESGVVPCCVLYFSFWYRPRERAWRLAVFHAFNALAGAVSAFFAAAIDHLNNRGGLKSWQWVFIIEGAIPVVLAFPVYLLLLTFPETSKALSERERYISINRFGRGATRSTDVTWDTSAFIRIMTRPSTYCFFVSYICVTIIAVSQATFLPSIFHNFMSFSTTKSNLYTAAMELSIIPLYLIWSLHSDWVRERTWHFILPCIASIPCYAVWTHFSFNADTTSIKPISLYGVSLLGKGIVISQPIILSFRSSTLYGAAEQAVGTSAAVASLSIASIIAPQIFPDSDGPLYQRGFIACLALEVVAVLSYCCIPMLLLWEAESRKKKTGHVMPLRAILDAENAQVSEATIARLHAIQAEEEQAHYLEKAKFKGSSVEHVDLGDGSDVVGKLE</sequence>
<feature type="transmembrane region" description="Helical" evidence="6">
    <location>
        <begin position="437"/>
        <end position="457"/>
    </location>
</feature>
<feature type="transmembrane region" description="Helical" evidence="6">
    <location>
        <begin position="204"/>
        <end position="224"/>
    </location>
</feature>
<dbReference type="AlphaFoldDB" id="A0A9W9L5C5"/>
<evidence type="ECO:0000256" key="5">
    <source>
        <dbReference type="ARBA" id="ARBA00023136"/>
    </source>
</evidence>
<reference evidence="7" key="2">
    <citation type="journal article" date="2023" name="IMA Fungus">
        <title>Comparative genomic study of the Penicillium genus elucidates a diverse pangenome and 15 lateral gene transfer events.</title>
        <authorList>
            <person name="Petersen C."/>
            <person name="Sorensen T."/>
            <person name="Nielsen M.R."/>
            <person name="Sondergaard T.E."/>
            <person name="Sorensen J.L."/>
            <person name="Fitzpatrick D.A."/>
            <person name="Frisvad J.C."/>
            <person name="Nielsen K.L."/>
        </authorList>
    </citation>
    <scope>NUCLEOTIDE SEQUENCE</scope>
    <source>
        <strain evidence="7">IBT 22155</strain>
    </source>
</reference>
<organism evidence="7 8">
    <name type="scientific">Penicillium bovifimosum</name>
    <dbReference type="NCBI Taxonomy" id="126998"/>
    <lineage>
        <taxon>Eukaryota</taxon>
        <taxon>Fungi</taxon>
        <taxon>Dikarya</taxon>
        <taxon>Ascomycota</taxon>
        <taxon>Pezizomycotina</taxon>
        <taxon>Eurotiomycetes</taxon>
        <taxon>Eurotiomycetidae</taxon>
        <taxon>Eurotiales</taxon>
        <taxon>Aspergillaceae</taxon>
        <taxon>Penicillium</taxon>
    </lineage>
</organism>
<keyword evidence="4 6" id="KW-1133">Transmembrane helix</keyword>
<evidence type="ECO:0000256" key="1">
    <source>
        <dbReference type="ARBA" id="ARBA00004141"/>
    </source>
</evidence>
<dbReference type="Proteomes" id="UP001149079">
    <property type="component" value="Unassembled WGS sequence"/>
</dbReference>
<dbReference type="RefSeq" id="XP_056522860.1">
    <property type="nucleotide sequence ID" value="XM_056663803.1"/>
</dbReference>
<dbReference type="PANTHER" id="PTHR43791:SF36">
    <property type="entry name" value="TRANSPORTER, PUTATIVE (AFU_ORTHOLOGUE AFUA_6G08340)-RELATED"/>
    <property type="match status" value="1"/>
</dbReference>
<keyword evidence="3 6" id="KW-0812">Transmembrane</keyword>
<dbReference type="GO" id="GO:0016020">
    <property type="term" value="C:membrane"/>
    <property type="evidence" value="ECO:0007669"/>
    <property type="project" value="UniProtKB-SubCell"/>
</dbReference>
<dbReference type="OrthoDB" id="2985014at2759"/>
<keyword evidence="5 6" id="KW-0472">Membrane</keyword>
<evidence type="ECO:0000313" key="7">
    <source>
        <dbReference type="EMBL" id="KAJ5138211.1"/>
    </source>
</evidence>
<dbReference type="InterPro" id="IPR011701">
    <property type="entry name" value="MFS"/>
</dbReference>
<dbReference type="InterPro" id="IPR036259">
    <property type="entry name" value="MFS_trans_sf"/>
</dbReference>
<dbReference type="PANTHER" id="PTHR43791">
    <property type="entry name" value="PERMEASE-RELATED"/>
    <property type="match status" value="1"/>
</dbReference>
<keyword evidence="2" id="KW-0813">Transport</keyword>
<feature type="transmembrane region" description="Helical" evidence="6">
    <location>
        <begin position="114"/>
        <end position="136"/>
    </location>
</feature>
<keyword evidence="8" id="KW-1185">Reference proteome</keyword>
<feature type="transmembrane region" description="Helical" evidence="6">
    <location>
        <begin position="343"/>
        <end position="360"/>
    </location>
</feature>
<dbReference type="GeneID" id="81402973"/>
<feature type="transmembrane region" description="Helical" evidence="6">
    <location>
        <begin position="403"/>
        <end position="425"/>
    </location>
</feature>
<evidence type="ECO:0008006" key="9">
    <source>
        <dbReference type="Google" id="ProtNLM"/>
    </source>
</evidence>
<proteinExistence type="predicted"/>
<evidence type="ECO:0000256" key="2">
    <source>
        <dbReference type="ARBA" id="ARBA00022448"/>
    </source>
</evidence>
<dbReference type="SUPFAM" id="SSF103473">
    <property type="entry name" value="MFS general substrate transporter"/>
    <property type="match status" value="1"/>
</dbReference>
<evidence type="ECO:0000256" key="4">
    <source>
        <dbReference type="ARBA" id="ARBA00022989"/>
    </source>
</evidence>
<comment type="subcellular location">
    <subcellularLocation>
        <location evidence="1">Membrane</location>
        <topology evidence="1">Multi-pass membrane protein</topology>
    </subcellularLocation>
</comment>
<feature type="transmembrane region" description="Helical" evidence="6">
    <location>
        <begin position="236"/>
        <end position="261"/>
    </location>
</feature>
<reference evidence="7" key="1">
    <citation type="submission" date="2022-11" db="EMBL/GenBank/DDBJ databases">
        <authorList>
            <person name="Petersen C."/>
        </authorList>
    </citation>
    <scope>NUCLEOTIDE SEQUENCE</scope>
    <source>
        <strain evidence="7">IBT 22155</strain>
    </source>
</reference>
<gene>
    <name evidence="7" type="ORF">N7515_003059</name>
</gene>
<feature type="transmembrane region" description="Helical" evidence="6">
    <location>
        <begin position="143"/>
        <end position="162"/>
    </location>
</feature>
<name>A0A9W9L5C5_9EURO</name>
<evidence type="ECO:0000313" key="8">
    <source>
        <dbReference type="Proteomes" id="UP001149079"/>
    </source>
</evidence>
<evidence type="ECO:0000256" key="6">
    <source>
        <dbReference type="SAM" id="Phobius"/>
    </source>
</evidence>